<keyword evidence="6 9" id="KW-0443">Lipid metabolism</keyword>
<proteinExistence type="inferred from homology"/>
<evidence type="ECO:0000259" key="10">
    <source>
        <dbReference type="Pfam" id="PF08541"/>
    </source>
</evidence>
<organism evidence="12 13">
    <name type="scientific">Vulcanimicrobium alpinum</name>
    <dbReference type="NCBI Taxonomy" id="3016050"/>
    <lineage>
        <taxon>Bacteria</taxon>
        <taxon>Bacillati</taxon>
        <taxon>Vulcanimicrobiota</taxon>
        <taxon>Vulcanimicrobiia</taxon>
        <taxon>Vulcanimicrobiales</taxon>
        <taxon>Vulcanimicrobiaceae</taxon>
        <taxon>Vulcanimicrobium</taxon>
    </lineage>
</organism>
<comment type="domain">
    <text evidence="9">The last Arg residue of the ACP-binding site is essential for the weak association between ACP/AcpP and FabH.</text>
</comment>
<sequence length="333" mass="35800">MLDPARVRAVTSSLRIAAMGTYVPERRLTNADLARSVDTTDDWIVSRTGMRERRIARDDEFTSDMCLAAVRALERNGGSLDAVDFVIACTVTPDYAFPSVAARVQEQLGLRRVGAIDLGAACAGFMYGLDVADALLETGRARNVLLVAGESLSKITDYTDRSTCILFGDGAAAALVTIDRGAPATVLARRVNSDGAAGRELFQTGLRSEIGGVVSPDRYLHQNGRAVYEWALTNITAGIAELLAQAEMRADEIDWFVPHSANGRMIESIAKRAGIARERMLTSYELHGNTSSASIPLALAPAIADGRVKRGNRVMLYGFGGGLVECGMILRWS</sequence>
<dbReference type="KEGG" id="vab:WPS_32660"/>
<keyword evidence="5 9" id="KW-0276">Fatty acid metabolism</keyword>
<dbReference type="Pfam" id="PF08541">
    <property type="entry name" value="ACP_syn_III_C"/>
    <property type="match status" value="1"/>
</dbReference>
<keyword evidence="7 9" id="KW-0275">Fatty acid biosynthesis</keyword>
<evidence type="ECO:0000256" key="7">
    <source>
        <dbReference type="ARBA" id="ARBA00023160"/>
    </source>
</evidence>
<dbReference type="Pfam" id="PF08545">
    <property type="entry name" value="ACP_syn_III"/>
    <property type="match status" value="1"/>
</dbReference>
<evidence type="ECO:0000256" key="4">
    <source>
        <dbReference type="ARBA" id="ARBA00022679"/>
    </source>
</evidence>
<dbReference type="EMBL" id="AP025523">
    <property type="protein sequence ID" value="BDE07990.1"/>
    <property type="molecule type" value="Genomic_DNA"/>
</dbReference>
<dbReference type="GO" id="GO:0005737">
    <property type="term" value="C:cytoplasm"/>
    <property type="evidence" value="ECO:0007669"/>
    <property type="project" value="UniProtKB-SubCell"/>
</dbReference>
<dbReference type="EC" id="2.3.1.180" evidence="9"/>
<keyword evidence="2 9" id="KW-0963">Cytoplasm</keyword>
<dbReference type="NCBIfam" id="TIGR00747">
    <property type="entry name" value="fabH"/>
    <property type="match status" value="1"/>
</dbReference>
<dbReference type="HAMAP" id="MF_01815">
    <property type="entry name" value="FabH"/>
    <property type="match status" value="1"/>
</dbReference>
<keyword evidence="9" id="KW-0511">Multifunctional enzyme</keyword>
<keyword evidence="13" id="KW-1185">Reference proteome</keyword>
<dbReference type="InterPro" id="IPR013747">
    <property type="entry name" value="ACP_syn_III_C"/>
</dbReference>
<evidence type="ECO:0000256" key="1">
    <source>
        <dbReference type="ARBA" id="ARBA00008642"/>
    </source>
</evidence>
<reference evidence="12 13" key="1">
    <citation type="journal article" date="2022" name="ISME Commun">
        <title>Vulcanimicrobium alpinus gen. nov. sp. nov., the first cultivated representative of the candidate phylum 'Eremiobacterota', is a metabolically versatile aerobic anoxygenic phototroph.</title>
        <authorList>
            <person name="Yabe S."/>
            <person name="Muto K."/>
            <person name="Abe K."/>
            <person name="Yokota A."/>
            <person name="Staudigel H."/>
            <person name="Tebo B.M."/>
        </authorList>
    </citation>
    <scope>NUCLEOTIDE SEQUENCE [LARGE SCALE GENOMIC DNA]</scope>
    <source>
        <strain evidence="12 13">WC8-2</strain>
    </source>
</reference>
<accession>A0AAN1XZU5</accession>
<comment type="subcellular location">
    <subcellularLocation>
        <location evidence="9">Cytoplasm</location>
    </subcellularLocation>
</comment>
<keyword evidence="4 9" id="KW-0808">Transferase</keyword>
<feature type="region of interest" description="ACP-binding" evidence="9">
    <location>
        <begin position="260"/>
        <end position="264"/>
    </location>
</feature>
<evidence type="ECO:0000256" key="8">
    <source>
        <dbReference type="ARBA" id="ARBA00023315"/>
    </source>
</evidence>
<dbReference type="CDD" id="cd00830">
    <property type="entry name" value="KAS_III"/>
    <property type="match status" value="1"/>
</dbReference>
<dbReference type="PANTHER" id="PTHR34069">
    <property type="entry name" value="3-OXOACYL-[ACYL-CARRIER-PROTEIN] SYNTHASE 3"/>
    <property type="match status" value="1"/>
</dbReference>
<evidence type="ECO:0000259" key="11">
    <source>
        <dbReference type="Pfam" id="PF08545"/>
    </source>
</evidence>
<keyword evidence="3 9" id="KW-0444">Lipid biosynthesis</keyword>
<keyword evidence="8 9" id="KW-0012">Acyltransferase</keyword>
<evidence type="ECO:0000313" key="12">
    <source>
        <dbReference type="EMBL" id="BDE07990.1"/>
    </source>
</evidence>
<evidence type="ECO:0000256" key="9">
    <source>
        <dbReference type="HAMAP-Rule" id="MF_01815"/>
    </source>
</evidence>
<comment type="function">
    <text evidence="9">Catalyzes the condensation reaction of fatty acid synthesis by the addition to an acyl acceptor of two carbons from malonyl-ACP. Catalyzes the first condensation reaction which initiates fatty acid synthesis and may therefore play a role in governing the total rate of fatty acid production. Possesses both acetoacetyl-ACP synthase and acetyl transacylase activities. Its substrate specificity determines the biosynthesis of branched-chain and/or straight-chain of fatty acids.</text>
</comment>
<protein>
    <recommendedName>
        <fullName evidence="9">Beta-ketoacyl-[acyl-carrier-protein] synthase III</fullName>
        <shortName evidence="9">Beta-ketoacyl-ACP synthase III</shortName>
        <shortName evidence="9">KAS III</shortName>
        <ecNumber evidence="9">2.3.1.180</ecNumber>
    </recommendedName>
    <alternativeName>
        <fullName evidence="9">3-oxoacyl-[acyl-carrier-protein] synthase 3</fullName>
    </alternativeName>
    <alternativeName>
        <fullName evidence="9">3-oxoacyl-[acyl-carrier-protein] synthase III</fullName>
    </alternativeName>
</protein>
<dbReference type="GO" id="GO:0004315">
    <property type="term" value="F:3-oxoacyl-[acyl-carrier-protein] synthase activity"/>
    <property type="evidence" value="ECO:0007669"/>
    <property type="project" value="InterPro"/>
</dbReference>
<dbReference type="Proteomes" id="UP001317532">
    <property type="component" value="Chromosome"/>
</dbReference>
<feature type="active site" evidence="9">
    <location>
        <position position="259"/>
    </location>
</feature>
<comment type="similarity">
    <text evidence="1 9">Belongs to the thiolase-like superfamily. FabH family.</text>
</comment>
<feature type="active site" evidence="9">
    <location>
        <position position="122"/>
    </location>
</feature>
<comment type="catalytic activity">
    <reaction evidence="9">
        <text>malonyl-[ACP] + acetyl-CoA + H(+) = 3-oxobutanoyl-[ACP] + CO2 + CoA</text>
        <dbReference type="Rhea" id="RHEA:12080"/>
        <dbReference type="Rhea" id="RHEA-COMP:9623"/>
        <dbReference type="Rhea" id="RHEA-COMP:9625"/>
        <dbReference type="ChEBI" id="CHEBI:15378"/>
        <dbReference type="ChEBI" id="CHEBI:16526"/>
        <dbReference type="ChEBI" id="CHEBI:57287"/>
        <dbReference type="ChEBI" id="CHEBI:57288"/>
        <dbReference type="ChEBI" id="CHEBI:78449"/>
        <dbReference type="ChEBI" id="CHEBI:78450"/>
        <dbReference type="EC" id="2.3.1.180"/>
    </reaction>
</comment>
<feature type="active site" evidence="9">
    <location>
        <position position="289"/>
    </location>
</feature>
<dbReference type="SUPFAM" id="SSF53901">
    <property type="entry name" value="Thiolase-like"/>
    <property type="match status" value="1"/>
</dbReference>
<evidence type="ECO:0000256" key="3">
    <source>
        <dbReference type="ARBA" id="ARBA00022516"/>
    </source>
</evidence>
<dbReference type="InterPro" id="IPR004655">
    <property type="entry name" value="FabH"/>
</dbReference>
<comment type="subunit">
    <text evidence="9">Homodimer.</text>
</comment>
<dbReference type="NCBIfam" id="NF006829">
    <property type="entry name" value="PRK09352.1"/>
    <property type="match status" value="1"/>
</dbReference>
<feature type="domain" description="Beta-ketoacyl-[acyl-carrier-protein] synthase III N-terminal" evidence="11">
    <location>
        <begin position="116"/>
        <end position="195"/>
    </location>
</feature>
<name>A0AAN1XZU5_UNVUL</name>
<dbReference type="RefSeq" id="WP_405054972.1">
    <property type="nucleotide sequence ID" value="NZ_AP025523.1"/>
</dbReference>
<dbReference type="GO" id="GO:0033818">
    <property type="term" value="F:beta-ketoacyl-acyl-carrier-protein synthase III activity"/>
    <property type="evidence" value="ECO:0007669"/>
    <property type="project" value="UniProtKB-UniRule"/>
</dbReference>
<gene>
    <name evidence="12" type="primary">fabHB</name>
    <name evidence="9" type="synonym">fabH</name>
    <name evidence="12" type="ORF">WPS_32660</name>
</gene>
<evidence type="ECO:0000256" key="2">
    <source>
        <dbReference type="ARBA" id="ARBA00022490"/>
    </source>
</evidence>
<dbReference type="InterPro" id="IPR013751">
    <property type="entry name" value="ACP_syn_III_N"/>
</dbReference>
<evidence type="ECO:0000256" key="5">
    <source>
        <dbReference type="ARBA" id="ARBA00022832"/>
    </source>
</evidence>
<dbReference type="GO" id="GO:0006633">
    <property type="term" value="P:fatty acid biosynthetic process"/>
    <property type="evidence" value="ECO:0007669"/>
    <property type="project" value="UniProtKB-UniRule"/>
</dbReference>
<dbReference type="InterPro" id="IPR016039">
    <property type="entry name" value="Thiolase-like"/>
</dbReference>
<evidence type="ECO:0000313" key="13">
    <source>
        <dbReference type="Proteomes" id="UP001317532"/>
    </source>
</evidence>
<dbReference type="PANTHER" id="PTHR34069:SF2">
    <property type="entry name" value="BETA-KETOACYL-[ACYL-CARRIER-PROTEIN] SYNTHASE III"/>
    <property type="match status" value="1"/>
</dbReference>
<comment type="pathway">
    <text evidence="9">Lipid metabolism; fatty acid biosynthesis.</text>
</comment>
<feature type="domain" description="Beta-ketoacyl-[acyl-carrier-protein] synthase III C-terminal" evidence="10">
    <location>
        <begin position="243"/>
        <end position="332"/>
    </location>
</feature>
<dbReference type="Gene3D" id="3.40.47.10">
    <property type="match status" value="1"/>
</dbReference>
<evidence type="ECO:0000256" key="6">
    <source>
        <dbReference type="ARBA" id="ARBA00023098"/>
    </source>
</evidence>
<dbReference type="AlphaFoldDB" id="A0AAN1XZU5"/>
<dbReference type="GO" id="GO:0044550">
    <property type="term" value="P:secondary metabolite biosynthetic process"/>
    <property type="evidence" value="ECO:0007669"/>
    <property type="project" value="TreeGrafter"/>
</dbReference>